<accession>A0A4V3ICW6</accession>
<protein>
    <submittedName>
        <fullName evidence="1">Uncharacterized protein</fullName>
    </submittedName>
</protein>
<dbReference type="Gene3D" id="3.30.70.2330">
    <property type="match status" value="1"/>
</dbReference>
<keyword evidence="2" id="KW-1185">Reference proteome</keyword>
<dbReference type="AlphaFoldDB" id="A0A4V3ICW6"/>
<sequence length="177" mass="19600">MNDFDRKIGRRPGARPAWFVVDFVASHVSMVSLGAAKRRHRTYEPVPITETVFYPFDGLQEIVGESHYYAGIHRVVSAWKDSGAADAPILAILRPEPGNPVDAHAVRVDLRFGDVTETCGHIPAYLAAGWGRGLRPHLEAGRQPVAHASVFGGTLEKPDYGVWLSTERALRRPRLRP</sequence>
<dbReference type="EMBL" id="SOFM01000028">
    <property type="protein sequence ID" value="TFC03299.1"/>
    <property type="molecule type" value="Genomic_DNA"/>
</dbReference>
<comment type="caution">
    <text evidence="1">The sequence shown here is derived from an EMBL/GenBank/DDBJ whole genome shotgun (WGS) entry which is preliminary data.</text>
</comment>
<reference evidence="1 2" key="1">
    <citation type="submission" date="2019-03" db="EMBL/GenBank/DDBJ databases">
        <title>Genomics of glacier-inhabiting Cryobacterium strains.</title>
        <authorList>
            <person name="Liu Q."/>
            <person name="Xin Y.-H."/>
        </authorList>
    </citation>
    <scope>NUCLEOTIDE SEQUENCE [LARGE SCALE GENOMIC DNA]</scope>
    <source>
        <strain evidence="1 2">RHLT2-21</strain>
    </source>
</reference>
<name>A0A4V3ICW6_9MICO</name>
<evidence type="ECO:0000313" key="1">
    <source>
        <dbReference type="EMBL" id="TFC03299.1"/>
    </source>
</evidence>
<organism evidence="1 2">
    <name type="scientific">Cryobacterium mannosilyticum</name>
    <dbReference type="NCBI Taxonomy" id="1259190"/>
    <lineage>
        <taxon>Bacteria</taxon>
        <taxon>Bacillati</taxon>
        <taxon>Actinomycetota</taxon>
        <taxon>Actinomycetes</taxon>
        <taxon>Micrococcales</taxon>
        <taxon>Microbacteriaceae</taxon>
        <taxon>Cryobacterium</taxon>
    </lineage>
</organism>
<gene>
    <name evidence="1" type="ORF">E3O32_10515</name>
</gene>
<evidence type="ECO:0000313" key="2">
    <source>
        <dbReference type="Proteomes" id="UP000297643"/>
    </source>
</evidence>
<dbReference type="Proteomes" id="UP000297643">
    <property type="component" value="Unassembled WGS sequence"/>
</dbReference>
<proteinExistence type="predicted"/>
<dbReference type="RefSeq" id="WP_134509292.1">
    <property type="nucleotide sequence ID" value="NZ_SOFM01000028.1"/>
</dbReference>